<keyword evidence="2" id="KW-1185">Reference proteome</keyword>
<dbReference type="Proteomes" id="UP000694888">
    <property type="component" value="Unplaced"/>
</dbReference>
<gene>
    <name evidence="3" type="primary">LOC106013630</name>
</gene>
<dbReference type="RefSeq" id="XP_012945329.1">
    <property type="nucleotide sequence ID" value="XM_013089875.2"/>
</dbReference>
<evidence type="ECO:0000256" key="1">
    <source>
        <dbReference type="SAM" id="MobiDB-lite"/>
    </source>
</evidence>
<accession>A0ABM1ACZ6</accession>
<feature type="compositionally biased region" description="Low complexity" evidence="1">
    <location>
        <begin position="148"/>
        <end position="170"/>
    </location>
</feature>
<feature type="compositionally biased region" description="Polar residues" evidence="1">
    <location>
        <begin position="79"/>
        <end position="88"/>
    </location>
</feature>
<name>A0ABM1ACZ6_APLCA</name>
<feature type="compositionally biased region" description="Low complexity" evidence="1">
    <location>
        <begin position="89"/>
        <end position="99"/>
    </location>
</feature>
<feature type="compositionally biased region" description="Polar residues" evidence="1">
    <location>
        <begin position="105"/>
        <end position="117"/>
    </location>
</feature>
<dbReference type="GeneID" id="106013630"/>
<sequence>MAEDRRSTQNLQSGNELRPSHSLRTSGFDRSRSSPDSDDSMLDLSETGKHEEETLLGQVQDPGIVRTPSAVVSERSRKGTSSTTKPHQSVSSSASSTLSRFVDSPNGTVVDYSQSDTPVARGPSLLCGLTGENQSPSRKNNVPTSISLPLTTTTTTPPAPLTTTTTTPPA</sequence>
<reference evidence="3" key="1">
    <citation type="submission" date="2025-08" db="UniProtKB">
        <authorList>
            <consortium name="RefSeq"/>
        </authorList>
    </citation>
    <scope>IDENTIFICATION</scope>
</reference>
<organism evidence="2 3">
    <name type="scientific">Aplysia californica</name>
    <name type="common">California sea hare</name>
    <dbReference type="NCBI Taxonomy" id="6500"/>
    <lineage>
        <taxon>Eukaryota</taxon>
        <taxon>Metazoa</taxon>
        <taxon>Spiralia</taxon>
        <taxon>Lophotrochozoa</taxon>
        <taxon>Mollusca</taxon>
        <taxon>Gastropoda</taxon>
        <taxon>Heterobranchia</taxon>
        <taxon>Euthyneura</taxon>
        <taxon>Tectipleura</taxon>
        <taxon>Aplysiida</taxon>
        <taxon>Aplysioidea</taxon>
        <taxon>Aplysiidae</taxon>
        <taxon>Aplysia</taxon>
    </lineage>
</organism>
<protein>
    <submittedName>
        <fullName evidence="3">Mucin-2</fullName>
    </submittedName>
</protein>
<evidence type="ECO:0000313" key="2">
    <source>
        <dbReference type="Proteomes" id="UP000694888"/>
    </source>
</evidence>
<feature type="compositionally biased region" description="Polar residues" evidence="1">
    <location>
        <begin position="131"/>
        <end position="147"/>
    </location>
</feature>
<proteinExistence type="predicted"/>
<evidence type="ECO:0000313" key="3">
    <source>
        <dbReference type="RefSeq" id="XP_012945329.1"/>
    </source>
</evidence>
<feature type="non-terminal residue" evidence="3">
    <location>
        <position position="170"/>
    </location>
</feature>
<feature type="region of interest" description="Disordered" evidence="1">
    <location>
        <begin position="1"/>
        <end position="170"/>
    </location>
</feature>